<proteinExistence type="predicted"/>
<reference evidence="2 3" key="1">
    <citation type="submission" date="2020-08" db="EMBL/GenBank/DDBJ databases">
        <title>Genome sequencing of Purple Non-Sulfur Bacteria from various extreme environments.</title>
        <authorList>
            <person name="Mayer M."/>
        </authorList>
    </citation>
    <scope>NUCLEOTIDE SEQUENCE [LARGE SCALE GENOMIC DNA]</scope>
    <source>
        <strain evidence="2 3">JA135</strain>
    </source>
</reference>
<protein>
    <submittedName>
        <fullName evidence="2">Putative membrane protein</fullName>
    </submittedName>
</protein>
<feature type="transmembrane region" description="Helical" evidence="1">
    <location>
        <begin position="137"/>
        <end position="156"/>
    </location>
</feature>
<accession>A0A7W6WL33</accession>
<feature type="transmembrane region" description="Helical" evidence="1">
    <location>
        <begin position="332"/>
        <end position="351"/>
    </location>
</feature>
<keyword evidence="3" id="KW-1185">Reference proteome</keyword>
<dbReference type="EMBL" id="JACIGI010000011">
    <property type="protein sequence ID" value="MBB4285992.1"/>
    <property type="molecule type" value="Genomic_DNA"/>
</dbReference>
<feature type="transmembrane region" description="Helical" evidence="1">
    <location>
        <begin position="363"/>
        <end position="387"/>
    </location>
</feature>
<feature type="transmembrane region" description="Helical" evidence="1">
    <location>
        <begin position="188"/>
        <end position="208"/>
    </location>
</feature>
<dbReference type="AlphaFoldDB" id="A0A7W6WL33"/>
<feature type="transmembrane region" description="Helical" evidence="1">
    <location>
        <begin position="24"/>
        <end position="48"/>
    </location>
</feature>
<feature type="transmembrane region" description="Helical" evidence="1">
    <location>
        <begin position="60"/>
        <end position="83"/>
    </location>
</feature>
<dbReference type="Proteomes" id="UP000555728">
    <property type="component" value="Unassembled WGS sequence"/>
</dbReference>
<name>A0A7W6WL33_9PROT</name>
<keyword evidence="1" id="KW-0472">Membrane</keyword>
<keyword evidence="1" id="KW-0812">Transmembrane</keyword>
<sequence length="461" mass="50626">MAGIGFTLRHLTEQDNLLGIVQGYVYAAFITVGPWLFTILCLATVNALAQVFVDMRALSLFRLVVIYNFSFSLVLCGPITIIVTRYLADRTYDRQPETAPGALLGGLALIVASQTPLAVLLYGWYADLTLLERVAAIWNYVLVAGIWLVGVFLTALKDYKAVSLAFAGGMAVAAGAAWLLVQPLGMAGLLLGFDVGLAVILFVLVARVFGEYPYPPVRPFAFLPYFRLYPTLAFSGLIGNAALWVDKWVMWLAPNGVTLAGLRYNPIYDSGMFLAYLTVIPAMALFVLHVETRFFSAYQAFFSGIRHHAPYRRIARDHRTMVAEAMVGLRNVAILQGALAAAVVMLAPKIFDLLGLPYLMIGIFRFGVIAALLQVLMLFMATVLTYLDLRRHTLTLHILFFLLNGVLTWWTMGLGLPYYGLGALIAAAVMLVIAYTVTFGNLIQVPYLVFIANNPSVRGSP</sequence>
<evidence type="ECO:0000256" key="1">
    <source>
        <dbReference type="SAM" id="Phobius"/>
    </source>
</evidence>
<feature type="transmembrane region" description="Helical" evidence="1">
    <location>
        <begin position="228"/>
        <end position="245"/>
    </location>
</feature>
<organism evidence="2 3">
    <name type="scientific">Roseospira goensis</name>
    <dbReference type="NCBI Taxonomy" id="391922"/>
    <lineage>
        <taxon>Bacteria</taxon>
        <taxon>Pseudomonadati</taxon>
        <taxon>Pseudomonadota</taxon>
        <taxon>Alphaproteobacteria</taxon>
        <taxon>Rhodospirillales</taxon>
        <taxon>Rhodospirillaceae</taxon>
        <taxon>Roseospira</taxon>
    </lineage>
</organism>
<feature type="transmembrane region" description="Helical" evidence="1">
    <location>
        <begin position="162"/>
        <end position="181"/>
    </location>
</feature>
<dbReference type="InterPro" id="IPR031617">
    <property type="entry name" value="PelG"/>
</dbReference>
<comment type="caution">
    <text evidence="2">The sequence shown here is derived from an EMBL/GenBank/DDBJ whole genome shotgun (WGS) entry which is preliminary data.</text>
</comment>
<feature type="transmembrane region" description="Helical" evidence="1">
    <location>
        <begin position="418"/>
        <end position="437"/>
    </location>
</feature>
<dbReference type="Pfam" id="PF16933">
    <property type="entry name" value="PelG"/>
    <property type="match status" value="1"/>
</dbReference>
<dbReference type="RefSeq" id="WP_184434150.1">
    <property type="nucleotide sequence ID" value="NZ_JACIGI010000011.1"/>
</dbReference>
<feature type="transmembrane region" description="Helical" evidence="1">
    <location>
        <begin position="394"/>
        <end position="412"/>
    </location>
</feature>
<feature type="transmembrane region" description="Helical" evidence="1">
    <location>
        <begin position="266"/>
        <end position="288"/>
    </location>
</feature>
<gene>
    <name evidence="2" type="ORF">GGD88_001715</name>
</gene>
<evidence type="ECO:0000313" key="3">
    <source>
        <dbReference type="Proteomes" id="UP000555728"/>
    </source>
</evidence>
<evidence type="ECO:0000313" key="2">
    <source>
        <dbReference type="EMBL" id="MBB4285992.1"/>
    </source>
</evidence>
<feature type="transmembrane region" description="Helical" evidence="1">
    <location>
        <begin position="103"/>
        <end position="125"/>
    </location>
</feature>
<keyword evidence="1" id="KW-1133">Transmembrane helix</keyword>